<dbReference type="GO" id="GO:0005730">
    <property type="term" value="C:nucleolus"/>
    <property type="evidence" value="ECO:0007669"/>
    <property type="project" value="TreeGrafter"/>
</dbReference>
<dbReference type="InterPro" id="IPR027408">
    <property type="entry name" value="PNPase/RNase_PH_dom_sf"/>
</dbReference>
<dbReference type="Pfam" id="PF03725">
    <property type="entry name" value="RNase_PH_C"/>
    <property type="match status" value="1"/>
</dbReference>
<dbReference type="SUPFAM" id="SSF55666">
    <property type="entry name" value="Ribonuclease PH domain 2-like"/>
    <property type="match status" value="1"/>
</dbReference>
<feature type="domain" description="Exoribonuclease phosphorolytic" evidence="7">
    <location>
        <begin position="134"/>
        <end position="201"/>
    </location>
</feature>
<dbReference type="InterPro" id="IPR015847">
    <property type="entry name" value="ExoRNase_PH_dom2"/>
</dbReference>
<protein>
    <submittedName>
        <fullName evidence="9">Exoribonuclease phosphorolytic domain-containing protein</fullName>
    </submittedName>
</protein>
<dbReference type="InterPro" id="IPR001247">
    <property type="entry name" value="ExoRNase_PH_dom1"/>
</dbReference>
<dbReference type="PANTHER" id="PTHR11953:SF1">
    <property type="entry name" value="EXOSOME COMPLEX COMPONENT RRP46"/>
    <property type="match status" value="1"/>
</dbReference>
<organism evidence="8 9">
    <name type="scientific">Setaria digitata</name>
    <dbReference type="NCBI Taxonomy" id="48799"/>
    <lineage>
        <taxon>Eukaryota</taxon>
        <taxon>Metazoa</taxon>
        <taxon>Ecdysozoa</taxon>
        <taxon>Nematoda</taxon>
        <taxon>Chromadorea</taxon>
        <taxon>Rhabditida</taxon>
        <taxon>Spirurina</taxon>
        <taxon>Spiruromorpha</taxon>
        <taxon>Filarioidea</taxon>
        <taxon>Setariidae</taxon>
        <taxon>Setaria</taxon>
    </lineage>
</organism>
<dbReference type="Pfam" id="PF01138">
    <property type="entry name" value="RNase_PH"/>
    <property type="match status" value="1"/>
</dbReference>
<dbReference type="Gene3D" id="3.30.230.70">
    <property type="entry name" value="GHMP Kinase, N-terminal domain"/>
    <property type="match status" value="1"/>
</dbReference>
<dbReference type="InterPro" id="IPR020568">
    <property type="entry name" value="Ribosomal_Su5_D2-typ_SF"/>
</dbReference>
<dbReference type="Proteomes" id="UP000887581">
    <property type="component" value="Unplaced"/>
</dbReference>
<accession>A0A915PVZ0</accession>
<dbReference type="InterPro" id="IPR050080">
    <property type="entry name" value="RNase_PH"/>
</dbReference>
<dbReference type="GO" id="GO:0003723">
    <property type="term" value="F:RNA binding"/>
    <property type="evidence" value="ECO:0007669"/>
    <property type="project" value="TreeGrafter"/>
</dbReference>
<name>A0A915PVZ0_9BILA</name>
<evidence type="ECO:0000313" key="9">
    <source>
        <dbReference type="WBParaSite" id="sdigi.contig378.g7883.t1"/>
    </source>
</evidence>
<dbReference type="GO" id="GO:0000176">
    <property type="term" value="C:nuclear exosome (RNase complex)"/>
    <property type="evidence" value="ECO:0007669"/>
    <property type="project" value="TreeGrafter"/>
</dbReference>
<dbReference type="AlphaFoldDB" id="A0A915PVZ0"/>
<sequence length="224" mass="24324">MEVTSEAVDSSQKLRDFRAQLGFLPRADGSCALEQGATVIWCGINGPGNASSSKRLNERLFIDVLYKDAHGSKDFFKINRLLGAALKHAVDHVHYPRVVLNVTLHLLQEGGSEAAVALNAACLAALDLGIIMNGMFCGVTVAVFRGSLILDPVSTQCSSADAVFIFAFHSSGRESTEMVACDTDGVFEYNTFEAARALAKQASADIFIFYREILQKKLSVDIWK</sequence>
<evidence type="ECO:0000256" key="4">
    <source>
        <dbReference type="ARBA" id="ARBA00022835"/>
    </source>
</evidence>
<comment type="subcellular location">
    <subcellularLocation>
        <location evidence="1">Nucleus</location>
    </subcellularLocation>
</comment>
<evidence type="ECO:0000259" key="7">
    <source>
        <dbReference type="Pfam" id="PF03725"/>
    </source>
</evidence>
<evidence type="ECO:0000313" key="8">
    <source>
        <dbReference type="Proteomes" id="UP000887581"/>
    </source>
</evidence>
<dbReference type="GO" id="GO:0071051">
    <property type="term" value="P:poly(A)-dependent snoRNA 3'-end processing"/>
    <property type="evidence" value="ECO:0007669"/>
    <property type="project" value="TreeGrafter"/>
</dbReference>
<reference evidence="9" key="1">
    <citation type="submission" date="2022-11" db="UniProtKB">
        <authorList>
            <consortium name="WormBaseParasite"/>
        </authorList>
    </citation>
    <scope>IDENTIFICATION</scope>
</reference>
<dbReference type="InterPro" id="IPR036345">
    <property type="entry name" value="ExoRNase_PH_dom2_sf"/>
</dbReference>
<dbReference type="PANTHER" id="PTHR11953">
    <property type="entry name" value="EXOSOME COMPLEX COMPONENT"/>
    <property type="match status" value="1"/>
</dbReference>
<dbReference type="WBParaSite" id="sdigi.contig378.g7883.t1">
    <property type="protein sequence ID" value="sdigi.contig378.g7883.t1"/>
    <property type="gene ID" value="sdigi.contig378.g7883"/>
</dbReference>
<proteinExistence type="inferred from homology"/>
<evidence type="ECO:0000259" key="6">
    <source>
        <dbReference type="Pfam" id="PF01138"/>
    </source>
</evidence>
<evidence type="ECO:0000256" key="2">
    <source>
        <dbReference type="ARBA" id="ARBA00006678"/>
    </source>
</evidence>
<dbReference type="GO" id="GO:0006364">
    <property type="term" value="P:rRNA processing"/>
    <property type="evidence" value="ECO:0007669"/>
    <property type="project" value="UniProtKB-KW"/>
</dbReference>
<feature type="domain" description="Exoribonuclease phosphorolytic" evidence="6">
    <location>
        <begin position="14"/>
        <end position="130"/>
    </location>
</feature>
<comment type="similarity">
    <text evidence="2">Belongs to the RNase PH family.</text>
</comment>
<dbReference type="GO" id="GO:0071028">
    <property type="term" value="P:nuclear mRNA surveillance"/>
    <property type="evidence" value="ECO:0007669"/>
    <property type="project" value="TreeGrafter"/>
</dbReference>
<evidence type="ECO:0000256" key="1">
    <source>
        <dbReference type="ARBA" id="ARBA00004123"/>
    </source>
</evidence>
<dbReference type="GO" id="GO:0034475">
    <property type="term" value="P:U4 snRNA 3'-end processing"/>
    <property type="evidence" value="ECO:0007669"/>
    <property type="project" value="TreeGrafter"/>
</dbReference>
<keyword evidence="3" id="KW-0698">rRNA processing</keyword>
<keyword evidence="8" id="KW-1185">Reference proteome</keyword>
<dbReference type="SUPFAM" id="SSF54211">
    <property type="entry name" value="Ribosomal protein S5 domain 2-like"/>
    <property type="match status" value="1"/>
</dbReference>
<evidence type="ECO:0000256" key="5">
    <source>
        <dbReference type="ARBA" id="ARBA00023242"/>
    </source>
</evidence>
<keyword evidence="5" id="KW-0539">Nucleus</keyword>
<keyword evidence="4" id="KW-0271">Exosome</keyword>
<dbReference type="GO" id="GO:0016075">
    <property type="term" value="P:rRNA catabolic process"/>
    <property type="evidence" value="ECO:0007669"/>
    <property type="project" value="TreeGrafter"/>
</dbReference>
<dbReference type="GO" id="GO:0000177">
    <property type="term" value="C:cytoplasmic exosome (RNase complex)"/>
    <property type="evidence" value="ECO:0007669"/>
    <property type="project" value="TreeGrafter"/>
</dbReference>
<evidence type="ECO:0000256" key="3">
    <source>
        <dbReference type="ARBA" id="ARBA00022552"/>
    </source>
</evidence>